<name>A0A183J796_9BILA</name>
<dbReference type="PANTHER" id="PTHR24201:SF17">
    <property type="entry name" value="ANKYRIN REPEAT DOMAIN-CONTAINING PROTEIN 10-LIKE ISOFORM X1"/>
    <property type="match status" value="1"/>
</dbReference>
<protein>
    <submittedName>
        <fullName evidence="6">ANK_REP_REGION domain-containing protein</fullName>
    </submittedName>
</protein>
<evidence type="ECO:0000256" key="2">
    <source>
        <dbReference type="ARBA" id="ARBA00023043"/>
    </source>
</evidence>
<feature type="repeat" description="ANK" evidence="3">
    <location>
        <begin position="119"/>
        <end position="151"/>
    </location>
</feature>
<dbReference type="Proteomes" id="UP000270296">
    <property type="component" value="Unassembled WGS sequence"/>
</dbReference>
<keyword evidence="1" id="KW-0677">Repeat</keyword>
<dbReference type="OrthoDB" id="5402602at2759"/>
<dbReference type="InterPro" id="IPR050776">
    <property type="entry name" value="Ank_Repeat/CDKN_Inhibitor"/>
</dbReference>
<dbReference type="SMART" id="SM00248">
    <property type="entry name" value="ANK"/>
    <property type="match status" value="3"/>
</dbReference>
<dbReference type="Pfam" id="PF13857">
    <property type="entry name" value="Ank_5"/>
    <property type="match status" value="1"/>
</dbReference>
<dbReference type="InterPro" id="IPR036770">
    <property type="entry name" value="Ankyrin_rpt-contain_sf"/>
</dbReference>
<evidence type="ECO:0000256" key="1">
    <source>
        <dbReference type="ARBA" id="ARBA00022737"/>
    </source>
</evidence>
<feature type="repeat" description="ANK" evidence="3">
    <location>
        <begin position="86"/>
        <end position="118"/>
    </location>
</feature>
<accession>A0A183J796</accession>
<organism evidence="6">
    <name type="scientific">Soboliphyme baturini</name>
    <dbReference type="NCBI Taxonomy" id="241478"/>
    <lineage>
        <taxon>Eukaryota</taxon>
        <taxon>Metazoa</taxon>
        <taxon>Ecdysozoa</taxon>
        <taxon>Nematoda</taxon>
        <taxon>Enoplea</taxon>
        <taxon>Dorylaimia</taxon>
        <taxon>Dioctophymatida</taxon>
        <taxon>Dioctophymatoidea</taxon>
        <taxon>Soboliphymatidae</taxon>
        <taxon>Soboliphyme</taxon>
    </lineage>
</organism>
<evidence type="ECO:0000313" key="5">
    <source>
        <dbReference type="Proteomes" id="UP000270296"/>
    </source>
</evidence>
<evidence type="ECO:0000313" key="4">
    <source>
        <dbReference type="EMBL" id="VDP42628.1"/>
    </source>
</evidence>
<dbReference type="AlphaFoldDB" id="A0A183J796"/>
<gene>
    <name evidence="4" type="ORF">SBAD_LOCUS11745</name>
</gene>
<dbReference type="EMBL" id="UZAM01016294">
    <property type="protein sequence ID" value="VDP42628.1"/>
    <property type="molecule type" value="Genomic_DNA"/>
</dbReference>
<dbReference type="PROSITE" id="PS50297">
    <property type="entry name" value="ANK_REP_REGION"/>
    <property type="match status" value="2"/>
</dbReference>
<dbReference type="InterPro" id="IPR002110">
    <property type="entry name" value="Ankyrin_rpt"/>
</dbReference>
<sequence length="226" mass="24931">MHLIDTHSPVSEKMALSQLSHAVKAGDAEGIDQILVRLQGDYYIVRDGIFQGWTPVHCAAYLGCLSALTTILQEKQAYVHLQTVKNRETPLHLAALLGNVDCLNLLLHAGSDIKAKDVMGETALHKAARCGNVECLRMLIGCGSDLSVANERGQTPADVAESCGHVECGTYLRQALTLQRKGLYPPFDPRENHQNNAFSESYTRDNDVDMDVIHEEDMRPFCSRIS</sequence>
<proteinExistence type="predicted"/>
<keyword evidence="5" id="KW-1185">Reference proteome</keyword>
<dbReference type="SUPFAM" id="SSF48403">
    <property type="entry name" value="Ankyrin repeat"/>
    <property type="match status" value="1"/>
</dbReference>
<dbReference type="Pfam" id="PF12796">
    <property type="entry name" value="Ank_2"/>
    <property type="match status" value="1"/>
</dbReference>
<dbReference type="PANTHER" id="PTHR24201">
    <property type="entry name" value="ANK_REP_REGION DOMAIN-CONTAINING PROTEIN"/>
    <property type="match status" value="1"/>
</dbReference>
<dbReference type="PROSITE" id="PS50088">
    <property type="entry name" value="ANK_REPEAT"/>
    <property type="match status" value="2"/>
</dbReference>
<reference evidence="6" key="1">
    <citation type="submission" date="2016-06" db="UniProtKB">
        <authorList>
            <consortium name="WormBaseParasite"/>
        </authorList>
    </citation>
    <scope>IDENTIFICATION</scope>
</reference>
<evidence type="ECO:0000313" key="6">
    <source>
        <dbReference type="WBParaSite" id="SBAD_0001213601-mRNA-1"/>
    </source>
</evidence>
<evidence type="ECO:0000256" key="3">
    <source>
        <dbReference type="PROSITE-ProRule" id="PRU00023"/>
    </source>
</evidence>
<dbReference type="WBParaSite" id="SBAD_0001213601-mRNA-1">
    <property type="protein sequence ID" value="SBAD_0001213601-mRNA-1"/>
    <property type="gene ID" value="SBAD_0001213601"/>
</dbReference>
<reference evidence="4 5" key="2">
    <citation type="submission" date="2018-11" db="EMBL/GenBank/DDBJ databases">
        <authorList>
            <consortium name="Pathogen Informatics"/>
        </authorList>
    </citation>
    <scope>NUCLEOTIDE SEQUENCE [LARGE SCALE GENOMIC DNA]</scope>
</reference>
<keyword evidence="2 3" id="KW-0040">ANK repeat</keyword>
<dbReference type="Gene3D" id="1.25.40.20">
    <property type="entry name" value="Ankyrin repeat-containing domain"/>
    <property type="match status" value="1"/>
</dbReference>